<comment type="similarity">
    <text evidence="7">Belongs to the fluoride channel Fluc/FEX (TC 1.A.43) family.</text>
</comment>
<evidence type="ECO:0000313" key="11">
    <source>
        <dbReference type="Proteomes" id="UP001360560"/>
    </source>
</evidence>
<dbReference type="PANTHER" id="PTHR28259">
    <property type="entry name" value="FLUORIDE EXPORT PROTEIN 1-RELATED"/>
    <property type="match status" value="1"/>
</dbReference>
<evidence type="ECO:0000256" key="3">
    <source>
        <dbReference type="ARBA" id="ARBA00022475"/>
    </source>
</evidence>
<dbReference type="RefSeq" id="XP_064853488.1">
    <property type="nucleotide sequence ID" value="XM_064997416.1"/>
</dbReference>
<comment type="function">
    <text evidence="1">Fluoride channel required for the rapid expulsion of cytoplasmic fluoride.</text>
</comment>
<organism evidence="10 11">
    <name type="scientific">Saccharomycopsis crataegensis</name>
    <dbReference type="NCBI Taxonomy" id="43959"/>
    <lineage>
        <taxon>Eukaryota</taxon>
        <taxon>Fungi</taxon>
        <taxon>Dikarya</taxon>
        <taxon>Ascomycota</taxon>
        <taxon>Saccharomycotina</taxon>
        <taxon>Saccharomycetes</taxon>
        <taxon>Saccharomycopsidaceae</taxon>
        <taxon>Saccharomycopsis</taxon>
    </lineage>
</organism>
<evidence type="ECO:0000256" key="7">
    <source>
        <dbReference type="ARBA" id="ARBA00035120"/>
    </source>
</evidence>
<feature type="transmembrane region" description="Helical" evidence="9">
    <location>
        <begin position="135"/>
        <end position="156"/>
    </location>
</feature>
<accession>A0AAV5QNV1</accession>
<keyword evidence="11" id="KW-1185">Reference proteome</keyword>
<comment type="caution">
    <text evidence="10">The sequence shown here is derived from an EMBL/GenBank/DDBJ whole genome shotgun (WGS) entry which is preliminary data.</text>
</comment>
<proteinExistence type="inferred from homology"/>
<protein>
    <submittedName>
        <fullName evidence="10">Fluoride transporter</fullName>
    </submittedName>
</protein>
<dbReference type="AlphaFoldDB" id="A0AAV5QNV1"/>
<dbReference type="GeneID" id="90074467"/>
<evidence type="ECO:0000256" key="4">
    <source>
        <dbReference type="ARBA" id="ARBA00022692"/>
    </source>
</evidence>
<comment type="subcellular location">
    <subcellularLocation>
        <location evidence="2">Cell membrane</location>
        <topology evidence="2">Multi-pass membrane protein</topology>
    </subcellularLocation>
</comment>
<evidence type="ECO:0000256" key="5">
    <source>
        <dbReference type="ARBA" id="ARBA00022989"/>
    </source>
</evidence>
<dbReference type="Pfam" id="PF02537">
    <property type="entry name" value="CRCB"/>
    <property type="match status" value="2"/>
</dbReference>
<comment type="catalytic activity">
    <reaction evidence="8">
        <text>fluoride(in) = fluoride(out)</text>
        <dbReference type="Rhea" id="RHEA:76159"/>
        <dbReference type="ChEBI" id="CHEBI:17051"/>
    </reaction>
    <physiologicalReaction direction="left-to-right" evidence="8">
        <dbReference type="Rhea" id="RHEA:76160"/>
    </physiologicalReaction>
</comment>
<feature type="transmembrane region" description="Helical" evidence="9">
    <location>
        <begin position="214"/>
        <end position="232"/>
    </location>
</feature>
<keyword evidence="6 9" id="KW-0472">Membrane</keyword>
<evidence type="ECO:0000256" key="9">
    <source>
        <dbReference type="SAM" id="Phobius"/>
    </source>
</evidence>
<sequence>MNQSRLFLVFCFFSVLGTLTRLGVTLLSQYPGTYLAGIVWSNFTACFLMGTFVHSAKIWNLFLHQDNGTDEVLLEEIKGKSINRKKYHTKKDIYLFTGLTTGYCGSFSSFSSLILELFLLTANVDSTVYKFRNPAYGLLQFLSILITQLTMSYAGFKYGKQLILYVEEYWLPEYSFSQKAVNIYHILEIVIEGLGFAFMVVSLVLTIVEKTWRSWTFAFLFSPFACYLRYYLSKVLNNPQGDKSGMTFTKLDYLGTFAANIIATLVLAIVTLLSRGKTIHTSNHLITNVLDCHVLTAVANGFCGVLSTVSTFIVEVNTLKFDKSSWYVFVSIGGSFCLMVLILGSYNWRVGLLSEPVC</sequence>
<feature type="transmembrane region" description="Helical" evidence="9">
    <location>
        <begin position="294"/>
        <end position="314"/>
    </location>
</feature>
<keyword evidence="4 9" id="KW-0812">Transmembrane</keyword>
<dbReference type="EMBL" id="BTFZ01000011">
    <property type="protein sequence ID" value="GMM36492.1"/>
    <property type="molecule type" value="Genomic_DNA"/>
</dbReference>
<feature type="transmembrane region" description="Helical" evidence="9">
    <location>
        <begin position="186"/>
        <end position="208"/>
    </location>
</feature>
<dbReference type="GO" id="GO:0005886">
    <property type="term" value="C:plasma membrane"/>
    <property type="evidence" value="ECO:0007669"/>
    <property type="project" value="UniProtKB-SubCell"/>
</dbReference>
<gene>
    <name evidence="10" type="ORF">DASC09_038170</name>
</gene>
<feature type="transmembrane region" description="Helical" evidence="9">
    <location>
        <begin position="253"/>
        <end position="274"/>
    </location>
</feature>
<evidence type="ECO:0000313" key="10">
    <source>
        <dbReference type="EMBL" id="GMM36492.1"/>
    </source>
</evidence>
<evidence type="ECO:0000256" key="6">
    <source>
        <dbReference type="ARBA" id="ARBA00023136"/>
    </source>
</evidence>
<name>A0AAV5QNV1_9ASCO</name>
<dbReference type="PANTHER" id="PTHR28259:SF1">
    <property type="entry name" value="FLUORIDE EXPORT PROTEIN 1-RELATED"/>
    <property type="match status" value="1"/>
</dbReference>
<feature type="transmembrane region" description="Helical" evidence="9">
    <location>
        <begin position="326"/>
        <end position="346"/>
    </location>
</feature>
<keyword evidence="5 9" id="KW-1133">Transmembrane helix</keyword>
<keyword evidence="3" id="KW-1003">Cell membrane</keyword>
<dbReference type="GO" id="GO:1903425">
    <property type="term" value="F:fluoride transmembrane transporter activity"/>
    <property type="evidence" value="ECO:0007669"/>
    <property type="project" value="TreeGrafter"/>
</dbReference>
<feature type="transmembrane region" description="Helical" evidence="9">
    <location>
        <begin position="93"/>
        <end position="115"/>
    </location>
</feature>
<dbReference type="InterPro" id="IPR003691">
    <property type="entry name" value="FluC"/>
</dbReference>
<evidence type="ECO:0000256" key="2">
    <source>
        <dbReference type="ARBA" id="ARBA00004651"/>
    </source>
</evidence>
<dbReference type="Proteomes" id="UP001360560">
    <property type="component" value="Unassembled WGS sequence"/>
</dbReference>
<feature type="transmembrane region" description="Helical" evidence="9">
    <location>
        <begin position="32"/>
        <end position="53"/>
    </location>
</feature>
<evidence type="ECO:0000256" key="1">
    <source>
        <dbReference type="ARBA" id="ARBA00002598"/>
    </source>
</evidence>
<evidence type="ECO:0000256" key="8">
    <source>
        <dbReference type="ARBA" id="ARBA00035585"/>
    </source>
</evidence>
<reference evidence="10 11" key="1">
    <citation type="journal article" date="2023" name="Elife">
        <title>Identification of key yeast species and microbe-microbe interactions impacting larval growth of Drosophila in the wild.</title>
        <authorList>
            <person name="Mure A."/>
            <person name="Sugiura Y."/>
            <person name="Maeda R."/>
            <person name="Honda K."/>
            <person name="Sakurai N."/>
            <person name="Takahashi Y."/>
            <person name="Watada M."/>
            <person name="Katoh T."/>
            <person name="Gotoh A."/>
            <person name="Gotoh Y."/>
            <person name="Taniguchi I."/>
            <person name="Nakamura K."/>
            <person name="Hayashi T."/>
            <person name="Katayama T."/>
            <person name="Uemura T."/>
            <person name="Hattori Y."/>
        </authorList>
    </citation>
    <scope>NUCLEOTIDE SEQUENCE [LARGE SCALE GENOMIC DNA]</scope>
    <source>
        <strain evidence="10 11">SC-9</strain>
    </source>
</reference>